<keyword evidence="4" id="KW-0949">S-adenosyl-L-methionine</keyword>
<evidence type="ECO:0000256" key="4">
    <source>
        <dbReference type="ARBA" id="ARBA00022691"/>
    </source>
</evidence>
<dbReference type="RefSeq" id="WP_015641628.1">
    <property type="nucleotide sequence ID" value="NC_021219.1"/>
</dbReference>
<name>R4PKU5_9BACT</name>
<keyword evidence="3" id="KW-0808">Transferase</keyword>
<accession>R4PKU5</accession>
<dbReference type="PRINTS" id="PR00506">
    <property type="entry name" value="D21N6MTFRASE"/>
</dbReference>
<evidence type="ECO:0000313" key="7">
    <source>
        <dbReference type="Proteomes" id="UP000013893"/>
    </source>
</evidence>
<dbReference type="PROSITE" id="PS00092">
    <property type="entry name" value="N6_MTASE"/>
    <property type="match status" value="1"/>
</dbReference>
<proteinExistence type="inferred from homology"/>
<dbReference type="InterPro" id="IPR002295">
    <property type="entry name" value="N4/N6-MTase_EcoPI_Mod-like"/>
</dbReference>
<sequence length="569" mass="65764">MAQKGRYTELPNKIGLYSTSRGSFIKNDNDVVLSFPFKDTVLEAGMSKEDVGRDERFLHQELDTKDIDTLEEPKVLTDFRYVDKDGERPLTASSDVSFFDDDGNLTQNLLIKGNNLLALYTLREKLAGKVKFIYIDPPYNTRTDANTFAYNNNFNHSSWLTFMRNRLEVAKELLTEDGMIFIDIDHYELFYLGVLADEIFGFENRIGVLAVVNNLGGRFNKFFSQAHENKIVYAKNAEKAEIKELVLDNSDRFQLEDELGRYKRRALQRSGDGSLREDRPTMFYPIFYNPDTQDITTSKPSSDGYVEILPIDTNGVERRWRWGKAMVEEKWQTEIEARKVDSEYRLFTKDRMKGEKPKTVWFKPEYSGASGTGSLKDLLGEKAFSYPKAVALVKDSIQISTEPNDIVLDFFGGSGTTAQAVMAQNAEDGGSRKFILIEQMNYVNNVTFKRLENAIKKYYGDTSFVYFELKKYNQEYLDAIMEATSIKELEDLYVDMRNNAFLKFWFDRAEFEKDENFRNKDLDGRKQALADILDENQLYLNYADMNDTRHTVSADEKALTDKFYGENEN</sequence>
<dbReference type="GO" id="GO:0008170">
    <property type="term" value="F:N-methyltransferase activity"/>
    <property type="evidence" value="ECO:0007669"/>
    <property type="project" value="InterPro"/>
</dbReference>
<dbReference type="PIRSF" id="PIRSF015855">
    <property type="entry name" value="TypeIII_Mtase_mKpnI"/>
    <property type="match status" value="1"/>
</dbReference>
<dbReference type="SUPFAM" id="SSF53335">
    <property type="entry name" value="S-adenosyl-L-methionine-dependent methyltransferases"/>
    <property type="match status" value="1"/>
</dbReference>
<dbReference type="STRING" id="1332188.L336_0472"/>
<dbReference type="InterPro" id="IPR002941">
    <property type="entry name" value="DNA_methylase_N4/N6"/>
</dbReference>
<dbReference type="GO" id="GO:0032259">
    <property type="term" value="P:methylation"/>
    <property type="evidence" value="ECO:0007669"/>
    <property type="project" value="UniProtKB-KW"/>
</dbReference>
<gene>
    <name evidence="6" type="ORF">L336_0472</name>
</gene>
<evidence type="ECO:0000256" key="3">
    <source>
        <dbReference type="ARBA" id="ARBA00022679"/>
    </source>
</evidence>
<evidence type="ECO:0000313" key="6">
    <source>
        <dbReference type="EMBL" id="AGL62178.1"/>
    </source>
</evidence>
<evidence type="ECO:0000256" key="2">
    <source>
        <dbReference type="ARBA" id="ARBA00022603"/>
    </source>
</evidence>
<dbReference type="KEGG" id="saal:L336_0472"/>
<comment type="similarity">
    <text evidence="1">Belongs to the N(4)/N(6)-methyltransferase family.</text>
</comment>
<dbReference type="InterPro" id="IPR029063">
    <property type="entry name" value="SAM-dependent_MTases_sf"/>
</dbReference>
<dbReference type="AlphaFoldDB" id="R4PKU5"/>
<dbReference type="PATRIC" id="fig|1332188.3.peg.464"/>
<dbReference type="GO" id="GO:0003677">
    <property type="term" value="F:DNA binding"/>
    <property type="evidence" value="ECO:0007669"/>
    <property type="project" value="InterPro"/>
</dbReference>
<reference evidence="6 7" key="1">
    <citation type="journal article" date="2013" name="Nat. Biotechnol.">
        <title>Genome sequences of rare, uncultured bacteria obtained by differential coverage binning of multiple metagenomes.</title>
        <authorList>
            <person name="Albertsen M."/>
            <person name="Hugenholtz P."/>
            <person name="Skarshewski A."/>
            <person name="Nielsen K.L."/>
            <person name="Tyson G.W."/>
            <person name="Nielsen P.H."/>
        </authorList>
    </citation>
    <scope>NUCLEOTIDE SEQUENCE [LARGE SCALE GENOMIC DNA]</scope>
    <source>
        <strain evidence="6">TM71</strain>
    </source>
</reference>
<dbReference type="HOGENOM" id="CLU_029607_1_0_0"/>
<keyword evidence="2 6" id="KW-0489">Methyltransferase</keyword>
<dbReference type="InterPro" id="IPR002052">
    <property type="entry name" value="DNA_methylase_N6_adenine_CS"/>
</dbReference>
<dbReference type="Gene3D" id="3.40.50.150">
    <property type="entry name" value="Vaccinia Virus protein VP39"/>
    <property type="match status" value="1"/>
</dbReference>
<dbReference type="EMBL" id="CP005957">
    <property type="protein sequence ID" value="AGL62178.1"/>
    <property type="molecule type" value="Genomic_DNA"/>
</dbReference>
<feature type="domain" description="DNA methylase N-4/N-6" evidence="5">
    <location>
        <begin position="130"/>
        <end position="441"/>
    </location>
</feature>
<dbReference type="Proteomes" id="UP000013893">
    <property type="component" value="Chromosome"/>
</dbReference>
<dbReference type="REBASE" id="65263">
    <property type="entry name" value="M.SaaORF472P"/>
</dbReference>
<evidence type="ECO:0000259" key="5">
    <source>
        <dbReference type="Pfam" id="PF01555"/>
    </source>
</evidence>
<evidence type="ECO:0000256" key="1">
    <source>
        <dbReference type="ARBA" id="ARBA00006594"/>
    </source>
</evidence>
<dbReference type="OrthoDB" id="9800801at2"/>
<dbReference type="Pfam" id="PF01555">
    <property type="entry name" value="N6_N4_Mtase"/>
    <property type="match status" value="1"/>
</dbReference>
<organism evidence="6 7">
    <name type="scientific">Candidatus Saccharimonas aalborgensis</name>
    <dbReference type="NCBI Taxonomy" id="1332188"/>
    <lineage>
        <taxon>Bacteria</taxon>
        <taxon>Candidatus Saccharimonadota</taxon>
        <taxon>Candidatus Saccharimonadia</taxon>
        <taxon>Candidatus Saccharimonadales</taxon>
        <taxon>Candidatus Saccharimonadaceae</taxon>
        <taxon>Candidatus Saccharimonas</taxon>
    </lineage>
</organism>
<protein>
    <submittedName>
        <fullName evidence="6">Putative DNA methylase</fullName>
    </submittedName>
</protein>
<keyword evidence="7" id="KW-1185">Reference proteome</keyword>